<proteinExistence type="predicted"/>
<organism evidence="3 4">
    <name type="scientific">Phanerochaete sordida</name>
    <dbReference type="NCBI Taxonomy" id="48140"/>
    <lineage>
        <taxon>Eukaryota</taxon>
        <taxon>Fungi</taxon>
        <taxon>Dikarya</taxon>
        <taxon>Basidiomycota</taxon>
        <taxon>Agaricomycotina</taxon>
        <taxon>Agaricomycetes</taxon>
        <taxon>Polyporales</taxon>
        <taxon>Phanerochaetaceae</taxon>
        <taxon>Phanerochaete</taxon>
    </lineage>
</organism>
<dbReference type="InterPro" id="IPR011009">
    <property type="entry name" value="Kinase-like_dom_sf"/>
</dbReference>
<keyword evidence="4" id="KW-1185">Reference proteome</keyword>
<dbReference type="PANTHER" id="PTHR38248">
    <property type="entry name" value="FUNK1 6"/>
    <property type="match status" value="1"/>
</dbReference>
<dbReference type="AlphaFoldDB" id="A0A9P3GCX6"/>
<dbReference type="Pfam" id="PF17667">
    <property type="entry name" value="Pkinase_fungal"/>
    <property type="match status" value="1"/>
</dbReference>
<dbReference type="EMBL" id="BPQB01000024">
    <property type="protein sequence ID" value="GJE92054.1"/>
    <property type="molecule type" value="Genomic_DNA"/>
</dbReference>
<accession>A0A9P3GCX6</accession>
<evidence type="ECO:0000313" key="3">
    <source>
        <dbReference type="EMBL" id="GJE92054.1"/>
    </source>
</evidence>
<dbReference type="InterPro" id="IPR040976">
    <property type="entry name" value="Pkinase_fungal"/>
</dbReference>
<feature type="compositionally biased region" description="Low complexity" evidence="1">
    <location>
        <begin position="726"/>
        <end position="739"/>
    </location>
</feature>
<feature type="compositionally biased region" description="Polar residues" evidence="1">
    <location>
        <begin position="117"/>
        <end position="127"/>
    </location>
</feature>
<protein>
    <recommendedName>
        <fullName evidence="2">Fungal-type protein kinase domain-containing protein</fullName>
    </recommendedName>
</protein>
<reference evidence="3 4" key="1">
    <citation type="submission" date="2021-08" db="EMBL/GenBank/DDBJ databases">
        <title>Draft Genome Sequence of Phanerochaete sordida strain YK-624.</title>
        <authorList>
            <person name="Mori T."/>
            <person name="Dohra H."/>
            <person name="Suzuki T."/>
            <person name="Kawagishi H."/>
            <person name="Hirai H."/>
        </authorList>
    </citation>
    <scope>NUCLEOTIDE SEQUENCE [LARGE SCALE GENOMIC DNA]</scope>
    <source>
        <strain evidence="3 4">YK-624</strain>
    </source>
</reference>
<feature type="region of interest" description="Disordered" evidence="1">
    <location>
        <begin position="722"/>
        <end position="798"/>
    </location>
</feature>
<evidence type="ECO:0000256" key="1">
    <source>
        <dbReference type="SAM" id="MobiDB-lite"/>
    </source>
</evidence>
<feature type="domain" description="Fungal-type protein kinase" evidence="2">
    <location>
        <begin position="236"/>
        <end position="587"/>
    </location>
</feature>
<comment type="caution">
    <text evidence="3">The sequence shown here is derived from an EMBL/GenBank/DDBJ whole genome shotgun (WGS) entry which is preliminary data.</text>
</comment>
<dbReference type="OrthoDB" id="2739948at2759"/>
<dbReference type="GO" id="GO:0004672">
    <property type="term" value="F:protein kinase activity"/>
    <property type="evidence" value="ECO:0007669"/>
    <property type="project" value="InterPro"/>
</dbReference>
<dbReference type="InterPro" id="IPR008266">
    <property type="entry name" value="Tyr_kinase_AS"/>
</dbReference>
<name>A0A9P3GCX6_9APHY</name>
<dbReference type="Proteomes" id="UP000703269">
    <property type="component" value="Unassembled WGS sequence"/>
</dbReference>
<evidence type="ECO:0000259" key="2">
    <source>
        <dbReference type="Pfam" id="PF17667"/>
    </source>
</evidence>
<evidence type="ECO:0000313" key="4">
    <source>
        <dbReference type="Proteomes" id="UP000703269"/>
    </source>
</evidence>
<feature type="region of interest" description="Disordered" evidence="1">
    <location>
        <begin position="76"/>
        <end position="130"/>
    </location>
</feature>
<dbReference type="PANTHER" id="PTHR38248:SF2">
    <property type="entry name" value="FUNK1 11"/>
    <property type="match status" value="1"/>
</dbReference>
<feature type="compositionally biased region" description="Basic and acidic residues" evidence="1">
    <location>
        <begin position="76"/>
        <end position="91"/>
    </location>
</feature>
<gene>
    <name evidence="3" type="ORF">PsYK624_082070</name>
</gene>
<dbReference type="Gene3D" id="1.10.510.10">
    <property type="entry name" value="Transferase(Phosphotransferase) domain 1"/>
    <property type="match status" value="1"/>
</dbReference>
<dbReference type="SUPFAM" id="SSF56112">
    <property type="entry name" value="Protein kinase-like (PK-like)"/>
    <property type="match status" value="1"/>
</dbReference>
<feature type="compositionally biased region" description="Basic and acidic residues" evidence="1">
    <location>
        <begin position="749"/>
        <end position="772"/>
    </location>
</feature>
<sequence>MSSDDQKFVGVMPPELFLEKFMKPVSGCAAAPSVDFSMVGASETVRDISEGLIRAVVKHKICPGLRLFTTKVKKRSIEEQPSKPCSEHRCSEGISNPGYSGDELDSDIGYQPGGAGSTRNPQATTLPQREKASLCPLVAARPQPVSRRGAKRKRFCDEYYDFATAALGFEVLHSLGEDPFHDPGDLAPPSLRPSSRLDAGGDASTMSHIDFARPHAGALPCGLSAFIRAISEAVATRSRLLAYADAAFARQHRCFLFQVVIIRDQARFIRWDRSGAIVTRRFSVSDHPYLAEFLWRFDHMSDAQRGQDPSATLASRRELKLFENAMGDFLHSNCSGVRKVPDADRTLDTTDTYPTWKIRVANEATGDATELVTRRPFAGHRGMFGRSTRAYLALDLQTSRLVFLKDSWRINDLHLRPEFRTYQELRAHNIPFIPYPAYGGDVRSPDGALQETISRLLSAERSDWRVTSPRIEGFIHHRIVQDISYPLDTVQDERELMQACHDALIALDRTYRELGIMHRDLSSLNIMITHDGECVLSDWDHAGTLDQHARGVGTFQFMSALVVDSKSKRANEHVDDLESVFWVILFIAIIRFGVGWTEDDIKVFHGPNYRNRAGTSKVSHLCSRDYRGRFKSKAFTKFLQDLASSWADYHAVLYFSQPDKVREQPSVMAERLEILDLAKQPSFWIAKFESGIRAYEAEQAEVAAVLPQHSAAASPDVLLQNRRHSAQASAASSSAVRASGPTSRKRKTPPAEETSKDSSTRRADPEGADQPRRSKRLKMMRDVSPGRSRAVPYRGRRR</sequence>
<dbReference type="PROSITE" id="PS00109">
    <property type="entry name" value="PROTEIN_KINASE_TYR"/>
    <property type="match status" value="1"/>
</dbReference>